<dbReference type="GeneTree" id="ENSGT00390000001201"/>
<dbReference type="GO" id="GO:0003735">
    <property type="term" value="F:structural constituent of ribosome"/>
    <property type="evidence" value="ECO:0007669"/>
    <property type="project" value="TreeGrafter"/>
</dbReference>
<proteinExistence type="inferred from homology"/>
<reference evidence="8" key="3">
    <citation type="submission" date="2025-09" db="UniProtKB">
        <authorList>
            <consortium name="Ensembl"/>
        </authorList>
    </citation>
    <scope>IDENTIFICATION</scope>
</reference>
<reference evidence="8" key="2">
    <citation type="submission" date="2025-08" db="UniProtKB">
        <authorList>
            <consortium name="Ensembl"/>
        </authorList>
    </citation>
    <scope>IDENTIFICATION</scope>
</reference>
<keyword evidence="9" id="KW-1185">Reference proteome</keyword>
<gene>
    <name evidence="8" type="primary">MRPL54</name>
</gene>
<comment type="subcellular location">
    <subcellularLocation>
        <location evidence="1">Mitochondrion</location>
    </subcellularLocation>
</comment>
<dbReference type="Pfam" id="PF08561">
    <property type="entry name" value="Ribosomal_L37"/>
    <property type="match status" value="1"/>
</dbReference>
<evidence type="ECO:0000256" key="5">
    <source>
        <dbReference type="ARBA" id="ARBA00023274"/>
    </source>
</evidence>
<name>A0AAY4DC99_9TELE</name>
<evidence type="ECO:0000256" key="4">
    <source>
        <dbReference type="ARBA" id="ARBA00023128"/>
    </source>
</evidence>
<keyword evidence="4" id="KW-0496">Mitochondrion</keyword>
<dbReference type="GeneID" id="114802203"/>
<dbReference type="PANTHER" id="PTHR28595:SF1">
    <property type="entry name" value="LARGE RIBOSOMAL SUBUNIT PROTEIN ML54"/>
    <property type="match status" value="1"/>
</dbReference>
<dbReference type="Ensembl" id="ENSDCDT00010051817.1">
    <property type="protein sequence ID" value="ENSDCDP00010041826.1"/>
    <property type="gene ID" value="ENSDCDG00010026446.1"/>
</dbReference>
<reference evidence="8 9" key="1">
    <citation type="submission" date="2020-06" db="EMBL/GenBank/DDBJ databases">
        <authorList>
            <consortium name="Wellcome Sanger Institute Data Sharing"/>
        </authorList>
    </citation>
    <scope>NUCLEOTIDE SEQUENCE [LARGE SCALE GENOMIC DNA]</scope>
</reference>
<dbReference type="PANTHER" id="PTHR28595">
    <property type="entry name" value="39S RIBOSOMAL PROTEIN L54, MITOCHONDRIAL"/>
    <property type="match status" value="1"/>
</dbReference>
<evidence type="ECO:0000256" key="1">
    <source>
        <dbReference type="ARBA" id="ARBA00004173"/>
    </source>
</evidence>
<keyword evidence="5" id="KW-0687">Ribonucleoprotein</keyword>
<dbReference type="AlphaFoldDB" id="A0AAY4DC99"/>
<dbReference type="Proteomes" id="UP000694580">
    <property type="component" value="Chromosome 13"/>
</dbReference>
<evidence type="ECO:0000256" key="7">
    <source>
        <dbReference type="ARBA" id="ARBA00035179"/>
    </source>
</evidence>
<evidence type="ECO:0000256" key="6">
    <source>
        <dbReference type="ARBA" id="ARBA00033752"/>
    </source>
</evidence>
<sequence>MMALCRLLCFAEKLYLPSSRLRGDLYACALWPRFQTRGYAKKAAVKGKGKGMAKEALKGPEVCSDPVKLCTHAVGVNIFKQGEDPPLKPHRDYPEWLFQLDLGPPKKLSELDPESYKYWKVLRKEHMWRFNRLHKGKKM</sequence>
<organism evidence="8 9">
    <name type="scientific">Denticeps clupeoides</name>
    <name type="common">denticle herring</name>
    <dbReference type="NCBI Taxonomy" id="299321"/>
    <lineage>
        <taxon>Eukaryota</taxon>
        <taxon>Metazoa</taxon>
        <taxon>Chordata</taxon>
        <taxon>Craniata</taxon>
        <taxon>Vertebrata</taxon>
        <taxon>Euteleostomi</taxon>
        <taxon>Actinopterygii</taxon>
        <taxon>Neopterygii</taxon>
        <taxon>Teleostei</taxon>
        <taxon>Clupei</taxon>
        <taxon>Clupeiformes</taxon>
        <taxon>Denticipitoidei</taxon>
        <taxon>Denticipitidae</taxon>
        <taxon>Denticeps</taxon>
    </lineage>
</organism>
<evidence type="ECO:0000313" key="8">
    <source>
        <dbReference type="Ensembl" id="ENSDCDP00010041826.1"/>
    </source>
</evidence>
<evidence type="ECO:0000256" key="3">
    <source>
        <dbReference type="ARBA" id="ARBA00022980"/>
    </source>
</evidence>
<evidence type="ECO:0000313" key="9">
    <source>
        <dbReference type="Proteomes" id="UP000694580"/>
    </source>
</evidence>
<keyword evidence="2" id="KW-0809">Transit peptide</keyword>
<accession>A0AAY4DC99</accession>
<dbReference type="RefSeq" id="XP_028856740.1">
    <property type="nucleotide sequence ID" value="XM_029000907.1"/>
</dbReference>
<protein>
    <recommendedName>
        <fullName evidence="7">Large ribosomal subunit protein mL54</fullName>
    </recommendedName>
</protein>
<keyword evidence="3" id="KW-0689">Ribosomal protein</keyword>
<evidence type="ECO:0000256" key="2">
    <source>
        <dbReference type="ARBA" id="ARBA00022946"/>
    </source>
</evidence>
<dbReference type="GO" id="GO:0005762">
    <property type="term" value="C:mitochondrial large ribosomal subunit"/>
    <property type="evidence" value="ECO:0007669"/>
    <property type="project" value="TreeGrafter"/>
</dbReference>
<dbReference type="InterPro" id="IPR013870">
    <property type="entry name" value="Ribosomal_mL54"/>
</dbReference>
<comment type="similarity">
    <text evidence="6">Belongs to the mitochondrion-specific ribosomal protein mL54 family.</text>
</comment>